<dbReference type="InterPro" id="IPR013325">
    <property type="entry name" value="RNA_pol_sigma_r2"/>
</dbReference>
<dbReference type="Proteomes" id="UP001055439">
    <property type="component" value="Chromosome 10"/>
</dbReference>
<dbReference type="GO" id="GO:0003677">
    <property type="term" value="F:DNA binding"/>
    <property type="evidence" value="ECO:0007669"/>
    <property type="project" value="UniProtKB-KW"/>
</dbReference>
<feature type="region of interest" description="Disordered" evidence="13">
    <location>
        <begin position="1000"/>
        <end position="1029"/>
    </location>
</feature>
<feature type="compositionally biased region" description="Basic and acidic residues" evidence="13">
    <location>
        <begin position="821"/>
        <end position="831"/>
    </location>
</feature>
<dbReference type="GO" id="GO:0006352">
    <property type="term" value="P:DNA-templated transcription initiation"/>
    <property type="evidence" value="ECO:0007669"/>
    <property type="project" value="InterPro"/>
</dbReference>
<dbReference type="PRINTS" id="PR00046">
    <property type="entry name" value="SIGMA70FCT"/>
</dbReference>
<sequence>MEPQEPRAARQISPATNGASPSHISCLAHAHTFPPRKREGVTTTSAAASPLSLSSHRSSSWMMATSAVVGLSTGKRLLTSSFCPADLAEKLFPIVDQTTLPFPAASTKSVVVAQKFSRFRPNAPPTRHIPIIKALKEHVHTLAPSPSDLESSLEAHILLQKSMLEKQWELPFTQMTTIAAPGNGCRVPEIARSGISARERRMISRRKCFGQRDSMAPASRVRQLRSSVSPELLKSDASGYVRGTVSESLLTHAEVVNLSKKIRAGMRVEEHRSRLKEKMGYEPTDKQLASSLRMSRAELHTKMIECSLAREKLAMSNVRLVMSIAQKYDNMGTAMADLIQAGLIGLLRGIEKFDSSKGFKISTYVYWWIRQGVTRTLFKNSRTLRLPAHLHERLGSIRLAKIRLEEKGIAPSIDKLAESLNMSQKKVRNATQAASTVLSIDREAFPSLNGLPGETLHSYIADRNLENNPWHGFEEWSLKDEVDKLLHTTLSDRERDIISLYHGIDNECHTWEDIGKKERVRQVGLVAMEKLKHAARRRKLEAMLERSGDAGGEEEKGGGEEEGERLGKEEERGEVLRLEEGFYEIEGIRKKRVRKGWPETANTWEPFENIQSCADVIEAFEQRSRSPRSRKRKRRPGGPYGMAAHKKRSIETEESKTAPNQTLPTQNGASGTAVACADADKNYEQVEKRVVVEEEVGDLKKKTRTEKVKVITSRSRRGDGQNPELLNSAEQIETNGHDSGKPSGGQEDGSMDGFSKVESTQASQGNVATGAKRRKSGCVKRFQQGSATGHWDEQQNASVRRETGSCGKGEKSGIKNVVSESDNKNKLDDTGKPPSITKLLVPVRFFASVTNNVQQVSITFKALSVYRGNLMSLGGARFRKSSACGSVPAHHVFVFIPRWSRRRRSGFRLVRNCKDKEHPSKRSWWQKFFSDNDDESWFSWSAEDVLGVDGVGGEHGEEDGSEDERFEAWKSRAEAIVELREAQEDTRNEEGRAWEDWLRGDGLSSEGSSSWDHDWGGEAAEPPGEVNDDPEEIMWEKGLVRAIKDVIAENDEGLLFEDRVFRYVKTVPLAAQMLDVRRPQKLEMINTLKLERARLRLEIEIGKSPPLSDEEVWLEMRHKAFPLAGKYFFYVDRIELRDERRLENRRAFANIWSDLVYGITLFVLIYFNKSKVALLKITGYKLLNNISDTGKAFLIILITDIFLGYHSESGWQVLVEIILDHYGLDVDEAAITIFICSFPVMIDACVKLWLFKFLPRLSPNVYNIFREMQRH</sequence>
<evidence type="ECO:0000256" key="8">
    <source>
        <dbReference type="ARBA" id="ARBA00023082"/>
    </source>
</evidence>
<keyword evidence="17" id="KW-1185">Reference proteome</keyword>
<keyword evidence="10 14" id="KW-0472">Membrane</keyword>
<dbReference type="NCBIfam" id="TIGR02937">
    <property type="entry name" value="sigma70-ECF"/>
    <property type="match status" value="1"/>
</dbReference>
<dbReference type="Pfam" id="PF03040">
    <property type="entry name" value="CemA"/>
    <property type="match status" value="1"/>
</dbReference>
<feature type="compositionally biased region" description="Basic and acidic residues" evidence="13">
    <location>
        <begin position="799"/>
        <end position="813"/>
    </location>
</feature>
<dbReference type="InterPro" id="IPR014284">
    <property type="entry name" value="RNA_pol_sigma-70_dom"/>
</dbReference>
<dbReference type="InterPro" id="IPR016197">
    <property type="entry name" value="Chromo-like_dom_sf"/>
</dbReference>
<evidence type="ECO:0000256" key="3">
    <source>
        <dbReference type="ARBA" id="ARBA00022692"/>
    </source>
</evidence>
<dbReference type="Gene3D" id="1.10.10.10">
    <property type="entry name" value="Winged helix-like DNA-binding domain superfamily/Winged helix DNA-binding domain"/>
    <property type="match status" value="2"/>
</dbReference>
<feature type="domain" description="RNA polymerase sigma-70" evidence="15">
    <location>
        <begin position="337"/>
        <end position="350"/>
    </location>
</feature>
<protein>
    <submittedName>
        <fullName evidence="16">CemA family</fullName>
    </submittedName>
</protein>
<comment type="similarity">
    <text evidence="12">Belongs to the CemA family.</text>
</comment>
<accession>A0A9E7ERK8</accession>
<feature type="compositionally biased region" description="Polar residues" evidence="13">
    <location>
        <begin position="724"/>
        <end position="734"/>
    </location>
</feature>
<proteinExistence type="inferred from homology"/>
<dbReference type="PANTHER" id="PTHR33650:SF1">
    <property type="entry name" value="CHLOROPLAST ENVELOPE MEMBRANE PROTEIN"/>
    <property type="match status" value="1"/>
</dbReference>
<evidence type="ECO:0000256" key="6">
    <source>
        <dbReference type="ARBA" id="ARBA00023015"/>
    </source>
</evidence>
<evidence type="ECO:0000256" key="12">
    <source>
        <dbReference type="ARBA" id="ARBA00043980"/>
    </source>
</evidence>
<keyword evidence="8" id="KW-0731">Sigma factor</keyword>
<feature type="transmembrane region" description="Helical" evidence="14">
    <location>
        <begin position="1147"/>
        <end position="1167"/>
    </location>
</feature>
<evidence type="ECO:0000256" key="7">
    <source>
        <dbReference type="ARBA" id="ARBA00023065"/>
    </source>
</evidence>
<gene>
    <name evidence="16" type="ORF">MUK42_02179</name>
</gene>
<dbReference type="Gene3D" id="1.10.601.10">
    <property type="entry name" value="RNA Polymerase Primary Sigma Factor"/>
    <property type="match status" value="1"/>
</dbReference>
<reference evidence="16" key="1">
    <citation type="submission" date="2022-05" db="EMBL/GenBank/DDBJ databases">
        <title>The Musa troglodytarum L. genome provides insights into the mechanism of non-climacteric behaviour and enrichment of carotenoids.</title>
        <authorList>
            <person name="Wang J."/>
        </authorList>
    </citation>
    <scope>NUCLEOTIDE SEQUENCE</scope>
    <source>
        <tissue evidence="16">Leaf</tissue>
    </source>
</reference>
<evidence type="ECO:0000256" key="9">
    <source>
        <dbReference type="ARBA" id="ARBA00023125"/>
    </source>
</evidence>
<dbReference type="InterPro" id="IPR007624">
    <property type="entry name" value="RNA_pol_sigma70_r3"/>
</dbReference>
<feature type="region of interest" description="Disordered" evidence="13">
    <location>
        <begin position="620"/>
        <end position="674"/>
    </location>
</feature>
<organism evidence="16 17">
    <name type="scientific">Musa troglodytarum</name>
    <name type="common">fe'i banana</name>
    <dbReference type="NCBI Taxonomy" id="320322"/>
    <lineage>
        <taxon>Eukaryota</taxon>
        <taxon>Viridiplantae</taxon>
        <taxon>Streptophyta</taxon>
        <taxon>Embryophyta</taxon>
        <taxon>Tracheophyta</taxon>
        <taxon>Spermatophyta</taxon>
        <taxon>Magnoliopsida</taxon>
        <taxon>Liliopsida</taxon>
        <taxon>Zingiberales</taxon>
        <taxon>Musaceae</taxon>
        <taxon>Musa</taxon>
    </lineage>
</organism>
<dbReference type="Pfam" id="PF04542">
    <property type="entry name" value="Sigma70_r2"/>
    <property type="match status" value="1"/>
</dbReference>
<dbReference type="PANTHER" id="PTHR33650">
    <property type="entry name" value="CHLOROPLAST ENVELOPE MEMBRANE PROTEIN-RELATED"/>
    <property type="match status" value="1"/>
</dbReference>
<evidence type="ECO:0000256" key="4">
    <source>
        <dbReference type="ARBA" id="ARBA00022781"/>
    </source>
</evidence>
<feature type="region of interest" description="Disordered" evidence="13">
    <location>
        <begin position="706"/>
        <end position="833"/>
    </location>
</feature>
<evidence type="ECO:0000313" key="17">
    <source>
        <dbReference type="Proteomes" id="UP001055439"/>
    </source>
</evidence>
<evidence type="ECO:0000256" key="10">
    <source>
        <dbReference type="ARBA" id="ARBA00023136"/>
    </source>
</evidence>
<dbReference type="Pfam" id="PF04539">
    <property type="entry name" value="Sigma70_r3"/>
    <property type="match status" value="1"/>
</dbReference>
<dbReference type="PROSITE" id="PS00715">
    <property type="entry name" value="SIGMA70_1"/>
    <property type="match status" value="1"/>
</dbReference>
<dbReference type="Gene3D" id="2.40.50.40">
    <property type="match status" value="1"/>
</dbReference>
<evidence type="ECO:0000313" key="16">
    <source>
        <dbReference type="EMBL" id="URD81426.1"/>
    </source>
</evidence>
<feature type="region of interest" description="Disordered" evidence="13">
    <location>
        <begin position="1"/>
        <end position="23"/>
    </location>
</feature>
<dbReference type="InterPro" id="IPR036388">
    <property type="entry name" value="WH-like_DNA-bd_sf"/>
</dbReference>
<dbReference type="GO" id="GO:0016987">
    <property type="term" value="F:sigma factor activity"/>
    <property type="evidence" value="ECO:0007669"/>
    <property type="project" value="UniProtKB-KW"/>
</dbReference>
<dbReference type="EMBL" id="CP097503">
    <property type="protein sequence ID" value="URD81426.1"/>
    <property type="molecule type" value="Genomic_DNA"/>
</dbReference>
<dbReference type="SUPFAM" id="SSF88659">
    <property type="entry name" value="Sigma3 and sigma4 domains of RNA polymerase sigma factors"/>
    <property type="match status" value="2"/>
</dbReference>
<evidence type="ECO:0000256" key="13">
    <source>
        <dbReference type="SAM" id="MobiDB-lite"/>
    </source>
</evidence>
<keyword evidence="11" id="KW-0804">Transcription</keyword>
<evidence type="ECO:0000256" key="14">
    <source>
        <dbReference type="SAM" id="Phobius"/>
    </source>
</evidence>
<keyword evidence="6" id="KW-0805">Transcription regulation</keyword>
<name>A0A9E7ERK8_9LILI</name>
<dbReference type="OrthoDB" id="2012130at2759"/>
<dbReference type="GO" id="GO:0016020">
    <property type="term" value="C:membrane"/>
    <property type="evidence" value="ECO:0007669"/>
    <property type="project" value="UniProtKB-SubCell"/>
</dbReference>
<evidence type="ECO:0000259" key="15">
    <source>
        <dbReference type="PROSITE" id="PS00715"/>
    </source>
</evidence>
<keyword evidence="7" id="KW-0406">Ion transport</keyword>
<dbReference type="SUPFAM" id="SSF88946">
    <property type="entry name" value="Sigma2 domain of RNA polymerase sigma factors"/>
    <property type="match status" value="1"/>
</dbReference>
<dbReference type="Pfam" id="PF00385">
    <property type="entry name" value="Chromo"/>
    <property type="match status" value="1"/>
</dbReference>
<dbReference type="InterPro" id="IPR004282">
    <property type="entry name" value="CemA"/>
</dbReference>
<dbReference type="InterPro" id="IPR007627">
    <property type="entry name" value="RNA_pol_sigma70_r2"/>
</dbReference>
<evidence type="ECO:0000256" key="2">
    <source>
        <dbReference type="ARBA" id="ARBA00022448"/>
    </source>
</evidence>
<dbReference type="GO" id="GO:1902600">
    <property type="term" value="P:proton transmembrane transport"/>
    <property type="evidence" value="ECO:0007669"/>
    <property type="project" value="UniProtKB-KW"/>
</dbReference>
<evidence type="ECO:0000256" key="5">
    <source>
        <dbReference type="ARBA" id="ARBA00022989"/>
    </source>
</evidence>
<evidence type="ECO:0000256" key="1">
    <source>
        <dbReference type="ARBA" id="ARBA00004141"/>
    </source>
</evidence>
<keyword evidence="9" id="KW-0238">DNA-binding</keyword>
<dbReference type="InterPro" id="IPR023780">
    <property type="entry name" value="Chromo_domain"/>
</dbReference>
<feature type="region of interest" description="Disordered" evidence="13">
    <location>
        <begin position="543"/>
        <end position="571"/>
    </location>
</feature>
<feature type="compositionally biased region" description="Basic residues" evidence="13">
    <location>
        <begin position="625"/>
        <end position="636"/>
    </location>
</feature>
<keyword evidence="3 14" id="KW-0812">Transmembrane</keyword>
<feature type="compositionally biased region" description="Polar residues" evidence="13">
    <location>
        <begin position="757"/>
        <end position="767"/>
    </location>
</feature>
<keyword evidence="2" id="KW-0813">Transport</keyword>
<feature type="compositionally biased region" description="Polar residues" evidence="13">
    <location>
        <begin position="13"/>
        <end position="23"/>
    </location>
</feature>
<dbReference type="AlphaFoldDB" id="A0A9E7ERK8"/>
<feature type="compositionally biased region" description="Polar residues" evidence="13">
    <location>
        <begin position="657"/>
        <end position="670"/>
    </location>
</feature>
<dbReference type="InterPro" id="IPR013324">
    <property type="entry name" value="RNA_pol_sigma_r3/r4-like"/>
</dbReference>
<comment type="subcellular location">
    <subcellularLocation>
        <location evidence="1">Membrane</location>
        <topology evidence="1">Multi-pass membrane protein</topology>
    </subcellularLocation>
</comment>
<keyword evidence="5 14" id="KW-1133">Transmembrane helix</keyword>
<feature type="transmembrane region" description="Helical" evidence="14">
    <location>
        <begin position="1229"/>
        <end position="1250"/>
    </location>
</feature>
<dbReference type="CDD" id="cd00024">
    <property type="entry name" value="CD_CSD"/>
    <property type="match status" value="1"/>
</dbReference>
<evidence type="ECO:0000256" key="11">
    <source>
        <dbReference type="ARBA" id="ARBA00023163"/>
    </source>
</evidence>
<feature type="transmembrane region" description="Helical" evidence="14">
    <location>
        <begin position="1188"/>
        <end position="1205"/>
    </location>
</feature>
<dbReference type="SUPFAM" id="SSF54160">
    <property type="entry name" value="Chromo domain-like"/>
    <property type="match status" value="1"/>
</dbReference>
<dbReference type="InterPro" id="IPR000943">
    <property type="entry name" value="RNA_pol_sigma70"/>
</dbReference>
<keyword evidence="4" id="KW-0375">Hydrogen ion transport</keyword>